<organism evidence="2 3">
    <name type="scientific">Colletotrichum higginsianum (strain IMI 349063)</name>
    <name type="common">Crucifer anthracnose fungus</name>
    <dbReference type="NCBI Taxonomy" id="759273"/>
    <lineage>
        <taxon>Eukaryota</taxon>
        <taxon>Fungi</taxon>
        <taxon>Dikarya</taxon>
        <taxon>Ascomycota</taxon>
        <taxon>Pezizomycotina</taxon>
        <taxon>Sordariomycetes</taxon>
        <taxon>Hypocreomycetidae</taxon>
        <taxon>Glomerellales</taxon>
        <taxon>Glomerellaceae</taxon>
        <taxon>Colletotrichum</taxon>
        <taxon>Colletotrichum destructivum species complex</taxon>
    </lineage>
</organism>
<dbReference type="EMBL" id="LTAN01000004">
    <property type="protein sequence ID" value="OBR11197.1"/>
    <property type="molecule type" value="Genomic_DNA"/>
</dbReference>
<gene>
    <name evidence="2" type="ORF">CH63R_06889</name>
</gene>
<keyword evidence="1" id="KW-0812">Transmembrane</keyword>
<feature type="transmembrane region" description="Helical" evidence="1">
    <location>
        <begin position="174"/>
        <end position="195"/>
    </location>
</feature>
<keyword evidence="1" id="KW-1133">Transmembrane helix</keyword>
<evidence type="ECO:0000313" key="2">
    <source>
        <dbReference type="EMBL" id="OBR11197.1"/>
    </source>
</evidence>
<keyword evidence="1" id="KW-0472">Membrane</keyword>
<evidence type="ECO:0000256" key="1">
    <source>
        <dbReference type="SAM" id="Phobius"/>
    </source>
</evidence>
<evidence type="ECO:0000313" key="3">
    <source>
        <dbReference type="Proteomes" id="UP000092177"/>
    </source>
</evidence>
<comment type="caution">
    <text evidence="2">The sequence shown here is derived from an EMBL/GenBank/DDBJ whole genome shotgun (WGS) entry which is preliminary data.</text>
</comment>
<dbReference type="KEGG" id="chig:CH63R_06889"/>
<dbReference type="RefSeq" id="XP_018159714.1">
    <property type="nucleotide sequence ID" value="XM_018301864.1"/>
</dbReference>
<feature type="transmembrane region" description="Helical" evidence="1">
    <location>
        <begin position="201"/>
        <end position="222"/>
    </location>
</feature>
<feature type="transmembrane region" description="Helical" evidence="1">
    <location>
        <begin position="49"/>
        <end position="70"/>
    </location>
</feature>
<protein>
    <recommendedName>
        <fullName evidence="4">TLC domain-containing protein</fullName>
    </recommendedName>
</protein>
<dbReference type="Proteomes" id="UP000092177">
    <property type="component" value="Chromosome 4"/>
</dbReference>
<dbReference type="OrthoDB" id="3011762at2759"/>
<evidence type="ECO:0008006" key="4">
    <source>
        <dbReference type="Google" id="ProtNLM"/>
    </source>
</evidence>
<dbReference type="AlphaFoldDB" id="A0A1B7YGJ7"/>
<accession>A0A1B7YGJ7</accession>
<keyword evidence="3" id="KW-1185">Reference proteome</keyword>
<sequence>MLPLNCAPILAGLAVYQLLNRCLHKTVKRFNPGFYAELELDGHRKLAPYFVFPLGILLTLTTTPICLAAYSETPLVTDTFGLDRPFSTNGKICLSSRAVLWVSEMPLLSYSSEYVAHHMLSLGSLALVLINNSPRRPIYLIYTGLVTELFSDAVALLRFHGRGPTNSSRFRKTMLANVLSMVFLRIIPIVAYAATMPTTRAYYATGIAFYCFYLGRLTFLQLGTLGYHKMRVGRTANSSRQSANPKSRSRLSSSEASLFRRPMALVVCVAVVIAYMGLREVEDLEALPNGPAVASSRNST</sequence>
<dbReference type="VEuPathDB" id="FungiDB:CH63R_06889"/>
<proteinExistence type="predicted"/>
<dbReference type="GeneID" id="28865971"/>
<feature type="transmembrane region" description="Helical" evidence="1">
    <location>
        <begin position="258"/>
        <end position="278"/>
    </location>
</feature>
<reference evidence="3" key="1">
    <citation type="journal article" date="2017" name="BMC Genomics">
        <title>Gapless genome assembly of Colletotrichum higginsianum reveals chromosome structure and association of transposable elements with secondary metabolite gene clusters.</title>
        <authorList>
            <person name="Dallery J.-F."/>
            <person name="Lapalu N."/>
            <person name="Zampounis A."/>
            <person name="Pigne S."/>
            <person name="Luyten I."/>
            <person name="Amselem J."/>
            <person name="Wittenberg A.H.J."/>
            <person name="Zhou S."/>
            <person name="de Queiroz M.V."/>
            <person name="Robin G.P."/>
            <person name="Auger A."/>
            <person name="Hainaut M."/>
            <person name="Henrissat B."/>
            <person name="Kim K.-T."/>
            <person name="Lee Y.-H."/>
            <person name="Lespinet O."/>
            <person name="Schwartz D.C."/>
            <person name="Thon M.R."/>
            <person name="O'Connell R.J."/>
        </authorList>
    </citation>
    <scope>NUCLEOTIDE SEQUENCE [LARGE SCALE GENOMIC DNA]</scope>
    <source>
        <strain evidence="3">IMI 349063</strain>
    </source>
</reference>
<name>A0A1B7YGJ7_COLHI</name>